<name>A0A3R8MUA4_9BURK</name>
<dbReference type="FunFam" id="3.30.70.270:FF:000001">
    <property type="entry name" value="Diguanylate cyclase domain protein"/>
    <property type="match status" value="1"/>
</dbReference>
<organism evidence="6 7">
    <name type="scientific">Lautropia dentalis</name>
    <dbReference type="NCBI Taxonomy" id="2490857"/>
    <lineage>
        <taxon>Bacteria</taxon>
        <taxon>Pseudomonadati</taxon>
        <taxon>Pseudomonadota</taxon>
        <taxon>Betaproteobacteria</taxon>
        <taxon>Burkholderiales</taxon>
        <taxon>Burkholderiaceae</taxon>
        <taxon>Lautropia</taxon>
    </lineage>
</organism>
<dbReference type="PANTHER" id="PTHR44757">
    <property type="entry name" value="DIGUANYLATE CYCLASE DGCP"/>
    <property type="match status" value="1"/>
</dbReference>
<dbReference type="AlphaFoldDB" id="A0A3R8MUA4"/>
<feature type="domain" description="GGDEF" evidence="5">
    <location>
        <begin position="607"/>
        <end position="740"/>
    </location>
</feature>
<dbReference type="Gene3D" id="3.30.450.20">
    <property type="entry name" value="PAS domain"/>
    <property type="match status" value="1"/>
</dbReference>
<dbReference type="Proteomes" id="UP000270261">
    <property type="component" value="Unassembled WGS sequence"/>
</dbReference>
<dbReference type="InterPro" id="IPR052155">
    <property type="entry name" value="Biofilm_reg_signaling"/>
</dbReference>
<dbReference type="PROSITE" id="PS50113">
    <property type="entry name" value="PAC"/>
    <property type="match status" value="1"/>
</dbReference>
<dbReference type="PANTHER" id="PTHR44757:SF2">
    <property type="entry name" value="BIOFILM ARCHITECTURE MAINTENANCE PROTEIN MBAA"/>
    <property type="match status" value="1"/>
</dbReference>
<keyword evidence="2" id="KW-0472">Membrane</keyword>
<dbReference type="InterPro" id="IPR029787">
    <property type="entry name" value="Nucleotide_cyclase"/>
</dbReference>
<dbReference type="GO" id="GO:0003824">
    <property type="term" value="F:catalytic activity"/>
    <property type="evidence" value="ECO:0007669"/>
    <property type="project" value="UniProtKB-ARBA"/>
</dbReference>
<accession>A0A3R8MUA4</accession>
<evidence type="ECO:0000256" key="1">
    <source>
        <dbReference type="SAM" id="MobiDB-lite"/>
    </source>
</evidence>
<evidence type="ECO:0000256" key="2">
    <source>
        <dbReference type="SAM" id="Phobius"/>
    </source>
</evidence>
<dbReference type="NCBIfam" id="TIGR00229">
    <property type="entry name" value="sensory_box"/>
    <property type="match status" value="1"/>
</dbReference>
<dbReference type="Gene3D" id="3.30.70.270">
    <property type="match status" value="1"/>
</dbReference>
<feature type="region of interest" description="Disordered" evidence="1">
    <location>
        <begin position="286"/>
        <end position="310"/>
    </location>
</feature>
<evidence type="ECO:0000313" key="7">
    <source>
        <dbReference type="Proteomes" id="UP000270261"/>
    </source>
</evidence>
<dbReference type="Gene3D" id="2.10.70.100">
    <property type="match status" value="1"/>
</dbReference>
<gene>
    <name evidence="6" type="ORF">EHV23_03745</name>
</gene>
<dbReference type="SUPFAM" id="SSF55073">
    <property type="entry name" value="Nucleotide cyclase"/>
    <property type="match status" value="1"/>
</dbReference>
<dbReference type="Pfam" id="PF08447">
    <property type="entry name" value="PAS_3"/>
    <property type="match status" value="1"/>
</dbReference>
<dbReference type="InterPro" id="IPR035919">
    <property type="entry name" value="EAL_sf"/>
</dbReference>
<dbReference type="NCBIfam" id="TIGR00254">
    <property type="entry name" value="GGDEF"/>
    <property type="match status" value="1"/>
</dbReference>
<keyword evidence="2" id="KW-0812">Transmembrane</keyword>
<dbReference type="InterPro" id="IPR000700">
    <property type="entry name" value="PAS-assoc_C"/>
</dbReference>
<dbReference type="InterPro" id="IPR000014">
    <property type="entry name" value="PAS"/>
</dbReference>
<keyword evidence="2" id="KW-1133">Transmembrane helix</keyword>
<proteinExistence type="predicted"/>
<dbReference type="Gene3D" id="3.20.20.450">
    <property type="entry name" value="EAL domain"/>
    <property type="match status" value="1"/>
</dbReference>
<feature type="transmembrane region" description="Helical" evidence="2">
    <location>
        <begin position="47"/>
        <end position="67"/>
    </location>
</feature>
<dbReference type="SUPFAM" id="SSF55785">
    <property type="entry name" value="PYP-like sensor domain (PAS domain)"/>
    <property type="match status" value="2"/>
</dbReference>
<evidence type="ECO:0000313" key="6">
    <source>
        <dbReference type="EMBL" id="RRN45348.1"/>
    </source>
</evidence>
<dbReference type="SUPFAM" id="SSF141868">
    <property type="entry name" value="EAL domain-like"/>
    <property type="match status" value="1"/>
</dbReference>
<dbReference type="SMART" id="SM00267">
    <property type="entry name" value="GGDEF"/>
    <property type="match status" value="1"/>
</dbReference>
<dbReference type="Pfam" id="PF00563">
    <property type="entry name" value="EAL"/>
    <property type="match status" value="1"/>
</dbReference>
<dbReference type="RefSeq" id="WP_125094777.1">
    <property type="nucleotide sequence ID" value="NZ_RRUE01000001.1"/>
</dbReference>
<dbReference type="InterPro" id="IPR013655">
    <property type="entry name" value="PAS_fold_3"/>
</dbReference>
<protein>
    <submittedName>
        <fullName evidence="6">EAL domain-containing protein</fullName>
    </submittedName>
</protein>
<evidence type="ECO:0000259" key="3">
    <source>
        <dbReference type="PROSITE" id="PS50113"/>
    </source>
</evidence>
<dbReference type="InterPro" id="IPR001633">
    <property type="entry name" value="EAL_dom"/>
</dbReference>
<evidence type="ECO:0000259" key="4">
    <source>
        <dbReference type="PROSITE" id="PS50883"/>
    </source>
</evidence>
<evidence type="ECO:0000259" key="5">
    <source>
        <dbReference type="PROSITE" id="PS50887"/>
    </source>
</evidence>
<dbReference type="InterPro" id="IPR001610">
    <property type="entry name" value="PAC"/>
</dbReference>
<dbReference type="InterPro" id="IPR043128">
    <property type="entry name" value="Rev_trsase/Diguanyl_cyclase"/>
</dbReference>
<dbReference type="SMART" id="SM00086">
    <property type="entry name" value="PAC"/>
    <property type="match status" value="2"/>
</dbReference>
<feature type="transmembrane region" description="Helical" evidence="2">
    <location>
        <begin position="20"/>
        <end position="41"/>
    </location>
</feature>
<dbReference type="CDD" id="cd01949">
    <property type="entry name" value="GGDEF"/>
    <property type="match status" value="1"/>
</dbReference>
<dbReference type="Pfam" id="PF00990">
    <property type="entry name" value="GGDEF"/>
    <property type="match status" value="1"/>
</dbReference>
<dbReference type="EMBL" id="RRUE01000001">
    <property type="protein sequence ID" value="RRN45348.1"/>
    <property type="molecule type" value="Genomic_DNA"/>
</dbReference>
<keyword evidence="7" id="KW-1185">Reference proteome</keyword>
<dbReference type="OrthoDB" id="9813903at2"/>
<sequence>MATSALPRFYANLRTLRRRLLLFVLPSAVAVLIVLGGRLYPEWMSGYLFYMAPVALFALTLFAYALLNASEDLREQQRINRQLAELQAQYGLAEGLAHIGSWVWDQKARRIHMSDGASDVFGLEKAHGPVSQQAFFICVHPEDQKRFQEQHRHALARHERIDLEFRYVKDGSNVVWVRWVGTPDVDEHGDVVRLAGVAQDISERKHSEDQLASERNKYHALTELSADWDWELGPDFRIRKISSQIPAELQDWARDMRGHGFWDLTTIDIPWAGEMQLAQQLANDAREARRQREGTAPARSKKGVAEEPAQIRPEHLQQARQALLQDANAGWRWLQETLMQGRRIRDFEFGVLTKSNKLFTLSLSGQPIFDEVKVEQDGRTLTEKRLVGYRGVGRDVTREAHQNLLLRLESDIVKLIQDNRGQDESVVLKGVIRLVCETLNWVGGIHIRPASEGSRVCIREKWGMPPVQPMFEGLGDETVLLGNSPEAVVLAQGNELWMRSLTASVAEFSSRYQMEKLGLKAALLAPIKDGSDAKPLSALLFFSAQTFEGNTLVRELAHVLSRLLSQYIQRERLEAQLRRASQHDALTGLPNRKYLSEKLDARLAKKTPVAVLYIDLDRYKAINDTLGHQAGDQVLVEVSRRFRDTIGPGNIASRVGGDEFILLLDNQTDPKKVEMIARKVLAAVERPFILQERAHFLSASIGVALSSQHGNDAATLIKCADAAMYTVKSEGRNDVRFYSANLKSARVAQVQLSSEFPSAIERGEVELHYQPVISSFDLQVVGMEGLIRWRHPTQGLLMPDQFLPAAEQSNMMKQLAIWTIRRALQDRQQLDVQRYGNLVVSVNISPNQINEEGFLAQLKGMLEEFRIRPELLRLELTENTLIEASSRTIAQMTVLRKLGVQVMIDNFGTGYASLSYLRNLPVSGLKIDQGFIRGLPDDRGNSAIMQAIMTLAEKLRLQVIAEGVETAQEMQALRELGCRMMQGHFISAAIPPQKVADYLKKRELTGVV</sequence>
<dbReference type="Gene3D" id="3.30.450.40">
    <property type="match status" value="1"/>
</dbReference>
<feature type="domain" description="PAC" evidence="3">
    <location>
        <begin position="161"/>
        <end position="213"/>
    </location>
</feature>
<dbReference type="SUPFAM" id="SSF55781">
    <property type="entry name" value="GAF domain-like"/>
    <property type="match status" value="1"/>
</dbReference>
<dbReference type="PROSITE" id="PS50883">
    <property type="entry name" value="EAL"/>
    <property type="match status" value="1"/>
</dbReference>
<dbReference type="SMART" id="SM00052">
    <property type="entry name" value="EAL"/>
    <property type="match status" value="1"/>
</dbReference>
<dbReference type="CDD" id="cd01948">
    <property type="entry name" value="EAL"/>
    <property type="match status" value="1"/>
</dbReference>
<dbReference type="CDD" id="cd00130">
    <property type="entry name" value="PAS"/>
    <property type="match status" value="1"/>
</dbReference>
<reference evidence="6 7" key="1">
    <citation type="submission" date="2018-11" db="EMBL/GenBank/DDBJ databases">
        <title>Genome sequencing of Lautropia sp. KCOM 2505 (= ChDC F240).</title>
        <authorList>
            <person name="Kook J.-K."/>
            <person name="Park S.-N."/>
            <person name="Lim Y.K."/>
        </authorList>
    </citation>
    <scope>NUCLEOTIDE SEQUENCE [LARGE SCALE GENOMIC DNA]</scope>
    <source>
        <strain evidence="6 7">KCOM 2505</strain>
    </source>
</reference>
<comment type="caution">
    <text evidence="6">The sequence shown here is derived from an EMBL/GenBank/DDBJ whole genome shotgun (WGS) entry which is preliminary data.</text>
</comment>
<feature type="domain" description="EAL" evidence="4">
    <location>
        <begin position="749"/>
        <end position="1003"/>
    </location>
</feature>
<dbReference type="PROSITE" id="PS50887">
    <property type="entry name" value="GGDEF"/>
    <property type="match status" value="1"/>
</dbReference>
<dbReference type="InterPro" id="IPR029016">
    <property type="entry name" value="GAF-like_dom_sf"/>
</dbReference>
<dbReference type="InterPro" id="IPR000160">
    <property type="entry name" value="GGDEF_dom"/>
</dbReference>
<dbReference type="InterPro" id="IPR035965">
    <property type="entry name" value="PAS-like_dom_sf"/>
</dbReference>